<dbReference type="AlphaFoldDB" id="L0B0D3"/>
<dbReference type="KEGG" id="beq:BEWA_003510"/>
<dbReference type="InterPro" id="IPR007480">
    <property type="entry name" value="DUF529"/>
</dbReference>
<dbReference type="EMBL" id="CP001670">
    <property type="protein sequence ID" value="AFZ80943.1"/>
    <property type="molecule type" value="Genomic_DNA"/>
</dbReference>
<dbReference type="RefSeq" id="XP_004830609.1">
    <property type="nucleotide sequence ID" value="XM_004830552.1"/>
</dbReference>
<evidence type="ECO:0000313" key="2">
    <source>
        <dbReference type="EMBL" id="AFZ80943.1"/>
    </source>
</evidence>
<evidence type="ECO:0000313" key="3">
    <source>
        <dbReference type="Proteomes" id="UP000031512"/>
    </source>
</evidence>
<dbReference type="Proteomes" id="UP000031512">
    <property type="component" value="Chromosome 3"/>
</dbReference>
<keyword evidence="1" id="KW-0732">Signal</keyword>
<sequence length="504" mass="57048">MRIIAILWTVYLVGVCNCGDDTNVTKDVLKGTEDNVTNPGQSDQHTSLASKVDTSLFDVESSVEGNVPVLKLTAKEGTSTNRLLYDGQTVWEDDNKLCLSAILYMDEGKPTMTAIKAKGVKGGANFTLYRYHDGKKWKDEREFQHKNKLAELRKKYKHATPSTLDLSNPDTSKLDVHTETESGVSFKGYTPKNGYHISSVLYGESSVWKVEAGQKCKLVESYAKYEITILRLEISESSETKSKYFEKTDGEWNELKKDQFYEKAKALIGESGKNASLNISTPNSSQCQSFDYYYDDNHIKLMVPKKNVSVSKLMNSLENVCILSAGETFDHVKVYLNKDGQPELVLVASNFSSDIKYNYFAKNGTKWECTLKYTEKLKALKIVPAKKTDISIDLNKAEDTNGCIVFNVEPLYVQTRFHLPKPDYHANEVKDGSKKIWKPSGDERCTSCVVYSNNNAHLLSLFIKDGENHDHKYFEKNGSNWKEISKDEFDKKYDEMKDTAVRSS</sequence>
<organism evidence="2 3">
    <name type="scientific">Theileria equi strain WA</name>
    <dbReference type="NCBI Taxonomy" id="1537102"/>
    <lineage>
        <taxon>Eukaryota</taxon>
        <taxon>Sar</taxon>
        <taxon>Alveolata</taxon>
        <taxon>Apicomplexa</taxon>
        <taxon>Aconoidasida</taxon>
        <taxon>Piroplasmida</taxon>
        <taxon>Theileriidae</taxon>
        <taxon>Theileria</taxon>
    </lineage>
</organism>
<dbReference type="OrthoDB" id="362458at2759"/>
<feature type="signal peptide" evidence="1">
    <location>
        <begin position="1"/>
        <end position="18"/>
    </location>
</feature>
<evidence type="ECO:0000256" key="1">
    <source>
        <dbReference type="SAM" id="SignalP"/>
    </source>
</evidence>
<proteinExistence type="predicted"/>
<reference evidence="2 3" key="1">
    <citation type="journal article" date="2012" name="BMC Genomics">
        <title>Comparative genomic analysis and phylogenetic position of Theileria equi.</title>
        <authorList>
            <person name="Kappmeyer L.S."/>
            <person name="Thiagarajan M."/>
            <person name="Herndon D.R."/>
            <person name="Ramsay J.D."/>
            <person name="Caler E."/>
            <person name="Djikeng A."/>
            <person name="Gillespie J.J."/>
            <person name="Lau A.O."/>
            <person name="Roalson E.H."/>
            <person name="Silva J.C."/>
            <person name="Silva M.G."/>
            <person name="Suarez C.E."/>
            <person name="Ueti M.W."/>
            <person name="Nene V.M."/>
            <person name="Mealey R.H."/>
            <person name="Knowles D.P."/>
            <person name="Brayton K.A."/>
        </authorList>
    </citation>
    <scope>NUCLEOTIDE SEQUENCE [LARGE SCALE GENOMIC DNA]</scope>
    <source>
        <strain evidence="2 3">WA</strain>
    </source>
</reference>
<name>L0B0D3_THEEQ</name>
<feature type="chain" id="PRO_5003939998" evidence="1">
    <location>
        <begin position="19"/>
        <end position="504"/>
    </location>
</feature>
<keyword evidence="3" id="KW-1185">Reference proteome</keyword>
<gene>
    <name evidence="2" type="ORF">BEWA_003510</name>
</gene>
<dbReference type="Pfam" id="PF04385">
    <property type="entry name" value="FAINT"/>
    <property type="match status" value="2"/>
</dbReference>
<protein>
    <submittedName>
        <fullName evidence="2">Signal peptide-containing protein</fullName>
    </submittedName>
</protein>
<accession>L0B0D3</accession>
<dbReference type="VEuPathDB" id="PiroplasmaDB:BEWA_003510"/>
<dbReference type="GeneID" id="15805369"/>